<proteinExistence type="predicted"/>
<dbReference type="AlphaFoldDB" id="A0A6J6UU65"/>
<sequence>MPMRKLLLSLLILITSLPTSAFAMGSGDPYLDAKTGLTYSLYKPVNTLNMSQTKFQLLPCGGGGEEWVYTRFSKAKKKIEIMQSMKGTHCSDPGLSVKLPSVKINGVSASLFAYCDPTNTSAAKKCSTKDISRVGGYLLFKLPGYYGMKATNVQVQVLGGITYSQLISVARSLTPASTKPSN</sequence>
<reference evidence="1" key="1">
    <citation type="submission" date="2020-05" db="EMBL/GenBank/DDBJ databases">
        <authorList>
            <person name="Chiriac C."/>
            <person name="Salcher M."/>
            <person name="Ghai R."/>
            <person name="Kavagutti S V."/>
        </authorList>
    </citation>
    <scope>NUCLEOTIDE SEQUENCE</scope>
</reference>
<name>A0A6J6UU65_9ZZZZ</name>
<gene>
    <name evidence="1" type="ORF">UFOPK2842_01030</name>
</gene>
<dbReference type="EMBL" id="CAEZZI010000125">
    <property type="protein sequence ID" value="CAB4762568.1"/>
    <property type="molecule type" value="Genomic_DNA"/>
</dbReference>
<organism evidence="1">
    <name type="scientific">freshwater metagenome</name>
    <dbReference type="NCBI Taxonomy" id="449393"/>
    <lineage>
        <taxon>unclassified sequences</taxon>
        <taxon>metagenomes</taxon>
        <taxon>ecological metagenomes</taxon>
    </lineage>
</organism>
<evidence type="ECO:0000313" key="1">
    <source>
        <dbReference type="EMBL" id="CAB4762568.1"/>
    </source>
</evidence>
<protein>
    <submittedName>
        <fullName evidence="1">Unannotated protein</fullName>
    </submittedName>
</protein>
<accession>A0A6J6UU65</accession>